<feature type="compositionally biased region" description="Low complexity" evidence="12">
    <location>
        <begin position="865"/>
        <end position="874"/>
    </location>
</feature>
<evidence type="ECO:0000256" key="2">
    <source>
        <dbReference type="ARBA" id="ARBA00022540"/>
    </source>
</evidence>
<dbReference type="GeneID" id="68095205"/>
<name>A0AA88KLX9_NAELO</name>
<evidence type="ECO:0000259" key="13">
    <source>
        <dbReference type="PROSITE" id="PS51192"/>
    </source>
</evidence>
<evidence type="ECO:0000256" key="11">
    <source>
        <dbReference type="PROSITE-ProRule" id="PRU00552"/>
    </source>
</evidence>
<feature type="compositionally biased region" description="Polar residues" evidence="12">
    <location>
        <begin position="797"/>
        <end position="827"/>
    </location>
</feature>
<comment type="caution">
    <text evidence="16">The sequence shown here is derived from an EMBL/GenBank/DDBJ whole genome shotgun (WGS) entry which is preliminary data.</text>
</comment>
<dbReference type="GO" id="GO:0003724">
    <property type="term" value="F:RNA helicase activity"/>
    <property type="evidence" value="ECO:0007669"/>
    <property type="project" value="UniProtKB-EC"/>
</dbReference>
<dbReference type="GO" id="GO:0003723">
    <property type="term" value="F:RNA binding"/>
    <property type="evidence" value="ECO:0007669"/>
    <property type="project" value="UniProtKB-KW"/>
</dbReference>
<dbReference type="Gene3D" id="3.40.50.300">
    <property type="entry name" value="P-loop containing nucleotide triphosphate hydrolases"/>
    <property type="match status" value="2"/>
</dbReference>
<evidence type="ECO:0000313" key="16">
    <source>
        <dbReference type="EMBL" id="KAG2386304.1"/>
    </source>
</evidence>
<dbReference type="EMBL" id="PYSW02000016">
    <property type="protein sequence ID" value="KAG2386304.1"/>
    <property type="molecule type" value="Genomic_DNA"/>
</dbReference>
<dbReference type="GO" id="GO:0005524">
    <property type="term" value="F:ATP binding"/>
    <property type="evidence" value="ECO:0007669"/>
    <property type="project" value="UniProtKB-KW"/>
</dbReference>
<dbReference type="SMART" id="SM00487">
    <property type="entry name" value="DEXDc"/>
    <property type="match status" value="1"/>
</dbReference>
<evidence type="ECO:0000259" key="14">
    <source>
        <dbReference type="PROSITE" id="PS51194"/>
    </source>
</evidence>
<evidence type="ECO:0000259" key="15">
    <source>
        <dbReference type="PROSITE" id="PS51195"/>
    </source>
</evidence>
<keyword evidence="6" id="KW-0067">ATP-binding</keyword>
<evidence type="ECO:0000256" key="6">
    <source>
        <dbReference type="ARBA" id="ARBA00022840"/>
    </source>
</evidence>
<dbReference type="InterPro" id="IPR011545">
    <property type="entry name" value="DEAD/DEAH_box_helicase_dom"/>
</dbReference>
<dbReference type="SMART" id="SM00490">
    <property type="entry name" value="HELICc"/>
    <property type="match status" value="1"/>
</dbReference>
<proteinExistence type="inferred from homology"/>
<dbReference type="PROSITE" id="PS51194">
    <property type="entry name" value="HELICASE_CTER"/>
    <property type="match status" value="1"/>
</dbReference>
<evidence type="ECO:0000256" key="5">
    <source>
        <dbReference type="ARBA" id="ARBA00022806"/>
    </source>
</evidence>
<evidence type="ECO:0000256" key="4">
    <source>
        <dbReference type="ARBA" id="ARBA00022801"/>
    </source>
</evidence>
<evidence type="ECO:0000256" key="7">
    <source>
        <dbReference type="ARBA" id="ARBA00022884"/>
    </source>
</evidence>
<evidence type="ECO:0000256" key="12">
    <source>
        <dbReference type="SAM" id="MobiDB-lite"/>
    </source>
</evidence>
<dbReference type="GO" id="GO:0016787">
    <property type="term" value="F:hydrolase activity"/>
    <property type="evidence" value="ECO:0007669"/>
    <property type="project" value="UniProtKB-KW"/>
</dbReference>
<dbReference type="RefSeq" id="XP_044550296.1">
    <property type="nucleotide sequence ID" value="XM_044692202.1"/>
</dbReference>
<dbReference type="AlphaFoldDB" id="A0AA88KLX9"/>
<feature type="region of interest" description="Disordered" evidence="12">
    <location>
        <begin position="783"/>
        <end position="884"/>
    </location>
</feature>
<dbReference type="InterPro" id="IPR001650">
    <property type="entry name" value="Helicase_C-like"/>
</dbReference>
<dbReference type="Pfam" id="PF00270">
    <property type="entry name" value="DEAD"/>
    <property type="match status" value="1"/>
</dbReference>
<keyword evidence="17" id="KW-1185">Reference proteome</keyword>
<feature type="short sequence motif" description="Q motif" evidence="11">
    <location>
        <begin position="92"/>
        <end position="120"/>
    </location>
</feature>
<feature type="domain" description="Helicase C-terminal" evidence="14">
    <location>
        <begin position="407"/>
        <end position="575"/>
    </location>
</feature>
<dbReference type="PANTHER" id="PTHR47959:SF21">
    <property type="entry name" value="DEAD-BOX HELICASE 56"/>
    <property type="match status" value="1"/>
</dbReference>
<sequence length="884" mass="102003">MLNIHNDSEKSSTSRRNKQEEHTLTSDKISSSDEPIQQDSSTSPNNTTLASSSAKKQFKCLDHNFEVIQRNKQQSIQMIEDIKDCTEFPVIESWKSFGLDRRIISAVFRQGFHEPTRVQQIAIPIALSGKDIVCSSSTGTGKTAAFLIPAIQMVLHERKMSQIAEDTQRVKNIAESLMTGSHHHTTSNSTNENKQHSIQQRGVRVLYLVPSQELCIQVHQQWKLLAQFCKEECNCIYFRSELNQLQQDIKDLCDLQHPILITTPESLAYALSNSSISLKETLKLLIIDEADQIIRRQMELITMLVSKNLPGLFQCILMSATLKAQQAISLKEQLLKEPVVIQLDRRTSSLEGKLHQYYVDMKQMQAKLPNFKVNSILLLHYFLSHKFYGGRVIVYVPANKLFFVYFGLRAFGVNCVMLPYFYPTLAKIDIIKRFNTNEYQVLISTMEPESEVQEDEESGKELYIPSRFSEMIAHLERRAKGLDKTKHSTTVSHLSRGIDYKRVASVIYFDLPKSCTEYIHGVGRTARAGNVGVSVTFVQPYADQSDWEKLKTEIESKYGIEDGLKPYPNIDYDIVFDNEYRATLLVEHFSKPFTEKYKEAVEMEIANQMRLAMGKEVVHDMEPPFNVEFEEPNPGMVRQDPFLLQAGLLANITAKGDTIRSKSDIYTKGKSIRIKTSESKTLVNLKIQQDIKAKDPLFHFQRPFVDQTIERLENAAPVENFMNKLTNNTLGTAEIKRSIASSHKQKVDSLKRGIASADMLNPHRKKFKDGFYQKKNFEFFENDHGHKYNDQTEEQSSRYSRNYQGRENYRSKSNYNYENETSYDNGANQYQNSRNYNQRSYNNYDNYEENNEESNYGESSHDNSYHNNSNNYKSSYKKNKHRKF</sequence>
<comment type="similarity">
    <text evidence="9">Belongs to the DEAD box helicase family. DDX56/DBP9 subfamily.</text>
</comment>
<keyword evidence="2" id="KW-0396">Initiation factor</keyword>
<dbReference type="InterPro" id="IPR014014">
    <property type="entry name" value="RNA_helicase_DEAD_Q_motif"/>
</dbReference>
<dbReference type="InterPro" id="IPR027417">
    <property type="entry name" value="P-loop_NTPase"/>
</dbReference>
<feature type="domain" description="DEAD-box RNA helicase Q" evidence="15">
    <location>
        <begin position="92"/>
        <end position="120"/>
    </location>
</feature>
<dbReference type="InterPro" id="IPR014001">
    <property type="entry name" value="Helicase_ATP-bd"/>
</dbReference>
<evidence type="ECO:0000256" key="10">
    <source>
        <dbReference type="ARBA" id="ARBA00047984"/>
    </source>
</evidence>
<evidence type="ECO:0000256" key="9">
    <source>
        <dbReference type="ARBA" id="ARBA00038041"/>
    </source>
</evidence>
<evidence type="ECO:0000256" key="8">
    <source>
        <dbReference type="ARBA" id="ARBA00022917"/>
    </source>
</evidence>
<keyword evidence="4" id="KW-0378">Hydrolase</keyword>
<dbReference type="Pfam" id="PF00271">
    <property type="entry name" value="Helicase_C"/>
    <property type="match status" value="1"/>
</dbReference>
<feature type="domain" description="Helicase ATP-binding" evidence="13">
    <location>
        <begin position="123"/>
        <end position="340"/>
    </location>
</feature>
<comment type="catalytic activity">
    <reaction evidence="10">
        <text>ATP + H2O = ADP + phosphate + H(+)</text>
        <dbReference type="Rhea" id="RHEA:13065"/>
        <dbReference type="ChEBI" id="CHEBI:15377"/>
        <dbReference type="ChEBI" id="CHEBI:15378"/>
        <dbReference type="ChEBI" id="CHEBI:30616"/>
        <dbReference type="ChEBI" id="CHEBI:43474"/>
        <dbReference type="ChEBI" id="CHEBI:456216"/>
        <dbReference type="EC" id="3.6.4.13"/>
    </reaction>
</comment>
<dbReference type="SUPFAM" id="SSF52540">
    <property type="entry name" value="P-loop containing nucleoside triphosphate hydrolases"/>
    <property type="match status" value="2"/>
</dbReference>
<gene>
    <name evidence="16" type="ORF">C9374_002750</name>
</gene>
<keyword evidence="3" id="KW-0547">Nucleotide-binding</keyword>
<dbReference type="PANTHER" id="PTHR47959">
    <property type="entry name" value="ATP-DEPENDENT RNA HELICASE RHLE-RELATED"/>
    <property type="match status" value="1"/>
</dbReference>
<keyword evidence="8" id="KW-0648">Protein biosynthesis</keyword>
<evidence type="ECO:0000313" key="17">
    <source>
        <dbReference type="Proteomes" id="UP000816034"/>
    </source>
</evidence>
<dbReference type="PROSITE" id="PS51195">
    <property type="entry name" value="Q_MOTIF"/>
    <property type="match status" value="1"/>
</dbReference>
<evidence type="ECO:0000256" key="3">
    <source>
        <dbReference type="ARBA" id="ARBA00022741"/>
    </source>
</evidence>
<protein>
    <recommendedName>
        <fullName evidence="1">RNA helicase</fullName>
        <ecNumber evidence="1">3.6.4.13</ecNumber>
    </recommendedName>
</protein>
<reference evidence="16 17" key="1">
    <citation type="journal article" date="2018" name="BMC Genomics">
        <title>The genome of Naegleria lovaniensis, the basis for a comparative approach to unravel pathogenicity factors of the human pathogenic amoeba N. fowleri.</title>
        <authorList>
            <person name="Liechti N."/>
            <person name="Schurch N."/>
            <person name="Bruggmann R."/>
            <person name="Wittwer M."/>
        </authorList>
    </citation>
    <scope>NUCLEOTIDE SEQUENCE [LARGE SCALE GENOMIC DNA]</scope>
    <source>
        <strain evidence="16 17">ATCC 30569</strain>
    </source>
</reference>
<organism evidence="16 17">
    <name type="scientific">Naegleria lovaniensis</name>
    <name type="common">Amoeba</name>
    <dbReference type="NCBI Taxonomy" id="51637"/>
    <lineage>
        <taxon>Eukaryota</taxon>
        <taxon>Discoba</taxon>
        <taxon>Heterolobosea</taxon>
        <taxon>Tetramitia</taxon>
        <taxon>Eutetramitia</taxon>
        <taxon>Vahlkampfiidae</taxon>
        <taxon>Naegleria</taxon>
    </lineage>
</organism>
<keyword evidence="7" id="KW-0694">RNA-binding</keyword>
<feature type="region of interest" description="Disordered" evidence="12">
    <location>
        <begin position="1"/>
        <end position="51"/>
    </location>
</feature>
<feature type="compositionally biased region" description="Basic and acidic residues" evidence="12">
    <location>
        <begin position="1"/>
        <end position="25"/>
    </location>
</feature>
<feature type="compositionally biased region" description="Polar residues" evidence="12">
    <location>
        <begin position="26"/>
        <end position="51"/>
    </location>
</feature>
<dbReference type="InterPro" id="IPR050079">
    <property type="entry name" value="DEAD_box_RNA_helicase"/>
</dbReference>
<feature type="compositionally biased region" description="Low complexity" evidence="12">
    <location>
        <begin position="828"/>
        <end position="845"/>
    </location>
</feature>
<keyword evidence="5" id="KW-0347">Helicase</keyword>
<dbReference type="EC" id="3.6.4.13" evidence="1"/>
<dbReference type="Proteomes" id="UP000816034">
    <property type="component" value="Unassembled WGS sequence"/>
</dbReference>
<feature type="compositionally biased region" description="Basic residues" evidence="12">
    <location>
        <begin position="875"/>
        <end position="884"/>
    </location>
</feature>
<dbReference type="GO" id="GO:0003743">
    <property type="term" value="F:translation initiation factor activity"/>
    <property type="evidence" value="ECO:0007669"/>
    <property type="project" value="UniProtKB-KW"/>
</dbReference>
<accession>A0AA88KLX9</accession>
<dbReference type="PROSITE" id="PS51192">
    <property type="entry name" value="HELICASE_ATP_BIND_1"/>
    <property type="match status" value="1"/>
</dbReference>
<dbReference type="GO" id="GO:0005829">
    <property type="term" value="C:cytosol"/>
    <property type="evidence" value="ECO:0007669"/>
    <property type="project" value="TreeGrafter"/>
</dbReference>
<evidence type="ECO:0000256" key="1">
    <source>
        <dbReference type="ARBA" id="ARBA00012552"/>
    </source>
</evidence>